<dbReference type="Pfam" id="PF12833">
    <property type="entry name" value="HTH_18"/>
    <property type="match status" value="1"/>
</dbReference>
<evidence type="ECO:0000313" key="5">
    <source>
        <dbReference type="EMBL" id="AHC15879.1"/>
    </source>
</evidence>
<dbReference type="KEGG" id="slr:L21SP2_2527"/>
<keyword evidence="3" id="KW-0804">Transcription</keyword>
<dbReference type="InterPro" id="IPR009057">
    <property type="entry name" value="Homeodomain-like_sf"/>
</dbReference>
<dbReference type="PROSITE" id="PS01124">
    <property type="entry name" value="HTH_ARAC_FAMILY_2"/>
    <property type="match status" value="1"/>
</dbReference>
<keyword evidence="2" id="KW-0238">DNA-binding</keyword>
<dbReference type="OrthoDB" id="328780at2"/>
<dbReference type="SUPFAM" id="SSF51215">
    <property type="entry name" value="Regulatory protein AraC"/>
    <property type="match status" value="1"/>
</dbReference>
<dbReference type="SUPFAM" id="SSF46689">
    <property type="entry name" value="Homeodomain-like"/>
    <property type="match status" value="1"/>
</dbReference>
<dbReference type="InterPro" id="IPR037923">
    <property type="entry name" value="HTH-like"/>
</dbReference>
<dbReference type="Gene3D" id="1.10.10.60">
    <property type="entry name" value="Homeodomain-like"/>
    <property type="match status" value="2"/>
</dbReference>
<evidence type="ECO:0000256" key="1">
    <source>
        <dbReference type="ARBA" id="ARBA00023015"/>
    </source>
</evidence>
<evidence type="ECO:0000256" key="3">
    <source>
        <dbReference type="ARBA" id="ARBA00023163"/>
    </source>
</evidence>
<keyword evidence="6" id="KW-1185">Reference proteome</keyword>
<dbReference type="PANTHER" id="PTHR43280:SF2">
    <property type="entry name" value="HTH-TYPE TRANSCRIPTIONAL REGULATOR EXSA"/>
    <property type="match status" value="1"/>
</dbReference>
<evidence type="ECO:0000313" key="6">
    <source>
        <dbReference type="Proteomes" id="UP000018680"/>
    </source>
</evidence>
<feature type="domain" description="HTH araC/xylS-type" evidence="4">
    <location>
        <begin position="165"/>
        <end position="263"/>
    </location>
</feature>
<sequence length="291" mass="34386">MHIKDAVFVYHLQEPEDIDWHGRYHFHGADEYEIHYFLGGEGSFLNGSRKYSLEPGSLFISPPGVKHRIETSNVSHPVTYYAILMQLGREDEEIQELFADEIRWNRKHAIGDGYRFFFEELREKTLSPNSYIRRSAIHQLVSFIYVLASREKQMNLGNAENAHVEKALRFLQHRVFAKTNLPALARHLNLSEEYTIRLFRHKLRTTPMKYLKKLRIEAATSMLISSDRLIYSIADRLQFNSEFHFSRSFKEHTGYSPRQYRNRYRQIIGESPEHESIIYLNDRSNPSNTTE</sequence>
<organism evidence="5 6">
    <name type="scientific">Salinispira pacifica</name>
    <dbReference type="NCBI Taxonomy" id="1307761"/>
    <lineage>
        <taxon>Bacteria</taxon>
        <taxon>Pseudomonadati</taxon>
        <taxon>Spirochaetota</taxon>
        <taxon>Spirochaetia</taxon>
        <taxon>Spirochaetales</taxon>
        <taxon>Spirochaetaceae</taxon>
        <taxon>Salinispira</taxon>
    </lineage>
</organism>
<dbReference type="Proteomes" id="UP000018680">
    <property type="component" value="Chromosome"/>
</dbReference>
<dbReference type="HOGENOM" id="CLU_000445_88_6_12"/>
<protein>
    <submittedName>
        <fullName evidence="5">Transcriptional regulator, AraC family</fullName>
    </submittedName>
</protein>
<dbReference type="Gene3D" id="2.60.120.10">
    <property type="entry name" value="Jelly Rolls"/>
    <property type="match status" value="1"/>
</dbReference>
<evidence type="ECO:0000259" key="4">
    <source>
        <dbReference type="PROSITE" id="PS01124"/>
    </source>
</evidence>
<dbReference type="InterPro" id="IPR003313">
    <property type="entry name" value="AraC-bd"/>
</dbReference>
<dbReference type="InterPro" id="IPR014710">
    <property type="entry name" value="RmlC-like_jellyroll"/>
</dbReference>
<gene>
    <name evidence="5" type="ORF">L21SP2_2527</name>
</gene>
<dbReference type="eggNOG" id="COG4977">
    <property type="taxonomic scope" value="Bacteria"/>
</dbReference>
<dbReference type="SMART" id="SM00342">
    <property type="entry name" value="HTH_ARAC"/>
    <property type="match status" value="1"/>
</dbReference>
<dbReference type="AlphaFoldDB" id="V5WJW4"/>
<dbReference type="PROSITE" id="PS00041">
    <property type="entry name" value="HTH_ARAC_FAMILY_1"/>
    <property type="match status" value="1"/>
</dbReference>
<dbReference type="EMBL" id="CP006939">
    <property type="protein sequence ID" value="AHC15879.1"/>
    <property type="molecule type" value="Genomic_DNA"/>
</dbReference>
<dbReference type="RefSeq" id="WP_024268782.1">
    <property type="nucleotide sequence ID" value="NC_023035.1"/>
</dbReference>
<dbReference type="PANTHER" id="PTHR43280">
    <property type="entry name" value="ARAC-FAMILY TRANSCRIPTIONAL REGULATOR"/>
    <property type="match status" value="1"/>
</dbReference>
<evidence type="ECO:0000256" key="2">
    <source>
        <dbReference type="ARBA" id="ARBA00023125"/>
    </source>
</evidence>
<name>V5WJW4_9SPIO</name>
<proteinExistence type="predicted"/>
<keyword evidence="1" id="KW-0805">Transcription regulation</keyword>
<dbReference type="STRING" id="1307761.L21SP2_2527"/>
<accession>V5WJW4</accession>
<reference evidence="5 6" key="1">
    <citation type="journal article" date="2015" name="Stand. Genomic Sci.">
        <title>Complete genome sequence and description of Salinispira pacifica gen. nov., sp. nov., a novel spirochaete isolated form a hypersaline microbial mat.</title>
        <authorList>
            <person name="Ben Hania W."/>
            <person name="Joseph M."/>
            <person name="Schumann P."/>
            <person name="Bunk B."/>
            <person name="Fiebig A."/>
            <person name="Sproer C."/>
            <person name="Klenk H.P."/>
            <person name="Fardeau M.L."/>
            <person name="Spring S."/>
        </authorList>
    </citation>
    <scope>NUCLEOTIDE SEQUENCE [LARGE SCALE GENOMIC DNA]</scope>
    <source>
        <strain evidence="5 6">L21-RPul-D2</strain>
    </source>
</reference>
<dbReference type="GO" id="GO:0043565">
    <property type="term" value="F:sequence-specific DNA binding"/>
    <property type="evidence" value="ECO:0007669"/>
    <property type="project" value="InterPro"/>
</dbReference>
<dbReference type="Pfam" id="PF02311">
    <property type="entry name" value="AraC_binding"/>
    <property type="match status" value="1"/>
</dbReference>
<dbReference type="GO" id="GO:0003700">
    <property type="term" value="F:DNA-binding transcription factor activity"/>
    <property type="evidence" value="ECO:0007669"/>
    <property type="project" value="InterPro"/>
</dbReference>
<dbReference type="InterPro" id="IPR018060">
    <property type="entry name" value="HTH_AraC"/>
</dbReference>
<dbReference type="InterPro" id="IPR018062">
    <property type="entry name" value="HTH_AraC-typ_CS"/>
</dbReference>